<dbReference type="AlphaFoldDB" id="A0AAE3L0X5"/>
<evidence type="ECO:0000256" key="2">
    <source>
        <dbReference type="ARBA" id="ARBA00022679"/>
    </source>
</evidence>
<feature type="domain" description="Glucose-1-phosphate adenylyltransferase/Bifunctional protein GlmU-like C-terminal hexapeptide" evidence="6">
    <location>
        <begin position="287"/>
        <end position="390"/>
    </location>
</feature>
<evidence type="ECO:0000259" key="5">
    <source>
        <dbReference type="Pfam" id="PF00483"/>
    </source>
</evidence>
<feature type="domain" description="Nucleotidyl transferase" evidence="5">
    <location>
        <begin position="10"/>
        <end position="265"/>
    </location>
</feature>
<dbReference type="SUPFAM" id="SSF51161">
    <property type="entry name" value="Trimeric LpxA-like enzymes"/>
    <property type="match status" value="1"/>
</dbReference>
<comment type="similarity">
    <text evidence="1">Belongs to the bacterial/plant glucose-1-phosphate adenylyltransferase family.</text>
</comment>
<dbReference type="Gene3D" id="3.90.550.10">
    <property type="entry name" value="Spore Coat Polysaccharide Biosynthesis Protein SpsA, Chain A"/>
    <property type="match status" value="1"/>
</dbReference>
<dbReference type="InterPro" id="IPR011004">
    <property type="entry name" value="Trimer_LpxA-like_sf"/>
</dbReference>
<accession>A0AAE3L0X5</accession>
<dbReference type="CDD" id="cd04651">
    <property type="entry name" value="LbH_G1P_AT_C"/>
    <property type="match status" value="1"/>
</dbReference>
<sequence>MSLSHKVNVVVLAESDGAELEPLTGQRTKSAVPFGSKYRVIDFALANCLHSELRRVFVFSQYKSHSLAKHLRDGWSIFNPELGEYITLVPPQMHAGNAGYTGSANALYQNLFILRRTGAEHVLVLPGDAIHRMDYAALLEQHMSSHADVTVVSKEADPTDAEMRRGLQLGAGQRIEALVDKPAEDQPVMLDIMAIRLSVLEQVLASDQAVTGHDLLADVLPLLVRDYQVRAYQFGGSSGRVSQDRYWRDLHSIDSYFDANMDLLKSEPPLDLYQDDWTIRTYQAQSPPARTVPGRSCNEGIFINSVVGGGTVIAGGGVSNSILFPQVRVDDAATLEHAIVFEGVRIGEQAQLRNCIIDKYVQIPAGETIGVDAERDAARFTVTENGIVVVPKGYVFE</sequence>
<dbReference type="Gene3D" id="2.160.10.10">
    <property type="entry name" value="Hexapeptide repeat proteins"/>
    <property type="match status" value="1"/>
</dbReference>
<dbReference type="SUPFAM" id="SSF53448">
    <property type="entry name" value="Nucleotide-diphospho-sugar transferases"/>
    <property type="match status" value="1"/>
</dbReference>
<name>A0AAE3L0X5_9GAMM</name>
<proteinExistence type="inferred from homology"/>
<evidence type="ECO:0000256" key="3">
    <source>
        <dbReference type="ARBA" id="ARBA00022695"/>
    </source>
</evidence>
<dbReference type="EC" id="2.7.7.27" evidence="7"/>
<comment type="caution">
    <text evidence="7">The sequence shown here is derived from an EMBL/GenBank/DDBJ whole genome shotgun (WGS) entry which is preliminary data.</text>
</comment>
<dbReference type="Pfam" id="PF24894">
    <property type="entry name" value="Hexapep_GlmU"/>
    <property type="match status" value="1"/>
</dbReference>
<dbReference type="Proteomes" id="UP001204445">
    <property type="component" value="Unassembled WGS sequence"/>
</dbReference>
<dbReference type="Pfam" id="PF00483">
    <property type="entry name" value="NTP_transferase"/>
    <property type="match status" value="1"/>
</dbReference>
<dbReference type="PANTHER" id="PTHR43523:SF2">
    <property type="entry name" value="GLUCOSE-1-PHOSPHATE ADENYLYLTRANSFERASE"/>
    <property type="match status" value="1"/>
</dbReference>
<keyword evidence="8" id="KW-1185">Reference proteome</keyword>
<dbReference type="InterPro" id="IPR011831">
    <property type="entry name" value="ADP-Glc_PPase"/>
</dbReference>
<dbReference type="RefSeq" id="WP_259053828.1">
    <property type="nucleotide sequence ID" value="NZ_JANUCT010000002.1"/>
</dbReference>
<dbReference type="GO" id="GO:0005978">
    <property type="term" value="P:glycogen biosynthetic process"/>
    <property type="evidence" value="ECO:0007669"/>
    <property type="project" value="UniProtKB-KW"/>
</dbReference>
<organism evidence="7 8">
    <name type="scientific">Methylohalomonas lacus</name>
    <dbReference type="NCBI Taxonomy" id="398773"/>
    <lineage>
        <taxon>Bacteria</taxon>
        <taxon>Pseudomonadati</taxon>
        <taxon>Pseudomonadota</taxon>
        <taxon>Gammaproteobacteria</taxon>
        <taxon>Methylohalomonadales</taxon>
        <taxon>Methylohalomonadaceae</taxon>
        <taxon>Methylohalomonas</taxon>
    </lineage>
</organism>
<evidence type="ECO:0000259" key="6">
    <source>
        <dbReference type="Pfam" id="PF24894"/>
    </source>
</evidence>
<protein>
    <submittedName>
        <fullName evidence="7">Glucose-1-phosphate adenylyltransferase</fullName>
        <ecNumber evidence="7">2.7.7.27</ecNumber>
    </submittedName>
</protein>
<dbReference type="EMBL" id="JANUCT010000002">
    <property type="protein sequence ID" value="MCS3902321.1"/>
    <property type="molecule type" value="Genomic_DNA"/>
</dbReference>
<dbReference type="InterPro" id="IPR029044">
    <property type="entry name" value="Nucleotide-diphossugar_trans"/>
</dbReference>
<gene>
    <name evidence="7" type="ORF">J2T55_000317</name>
</gene>
<evidence type="ECO:0000256" key="1">
    <source>
        <dbReference type="ARBA" id="ARBA00010443"/>
    </source>
</evidence>
<evidence type="ECO:0000313" key="7">
    <source>
        <dbReference type="EMBL" id="MCS3902321.1"/>
    </source>
</evidence>
<dbReference type="InterPro" id="IPR005835">
    <property type="entry name" value="NTP_transferase_dom"/>
</dbReference>
<keyword evidence="4" id="KW-0320">Glycogen biosynthesis</keyword>
<dbReference type="CDD" id="cd02508">
    <property type="entry name" value="ADP_Glucose_PP"/>
    <property type="match status" value="1"/>
</dbReference>
<evidence type="ECO:0000256" key="4">
    <source>
        <dbReference type="ARBA" id="ARBA00023056"/>
    </source>
</evidence>
<keyword evidence="3 7" id="KW-0548">Nucleotidyltransferase</keyword>
<dbReference type="GO" id="GO:0008878">
    <property type="term" value="F:glucose-1-phosphate adenylyltransferase activity"/>
    <property type="evidence" value="ECO:0007669"/>
    <property type="project" value="UniProtKB-EC"/>
</dbReference>
<reference evidence="7" key="1">
    <citation type="submission" date="2022-08" db="EMBL/GenBank/DDBJ databases">
        <title>Genomic Encyclopedia of Type Strains, Phase III (KMG-III): the genomes of soil and plant-associated and newly described type strains.</title>
        <authorList>
            <person name="Whitman W."/>
        </authorList>
    </citation>
    <scope>NUCLEOTIDE SEQUENCE</scope>
    <source>
        <strain evidence="7">HMT 1</strain>
    </source>
</reference>
<evidence type="ECO:0000313" key="8">
    <source>
        <dbReference type="Proteomes" id="UP001204445"/>
    </source>
</evidence>
<dbReference type="PANTHER" id="PTHR43523">
    <property type="entry name" value="GLUCOSE-1-PHOSPHATE ADENYLYLTRANSFERASE-RELATED"/>
    <property type="match status" value="1"/>
</dbReference>
<keyword evidence="2 7" id="KW-0808">Transferase</keyword>
<dbReference type="InterPro" id="IPR056818">
    <property type="entry name" value="GlmU/GlgC-like_hexapep"/>
</dbReference>